<sequence>MVLHTYQINENLKLTLSKNALEHVLHGEVTDKVFETDNGRIAKKVISGGLHTYSGWQSYLSKTPGLKNILLYNNKTNDEWYYERELQNGTILLKLPESVFTSKAAKMTLFPENNYKSGFLWKTLFPKTVGESEILDLLNDALLNISKHESRDGELICYYKIDEPLNCMRIAVLYRNGEINSFYPTWSQPNTGNNGKPFSFFDNIGHVISESSFVNESEIIDVTDVGLFSKLSTLEEIQDVTPELFLSRGAVTQDIKEWDDKRIDSINSFAENYSFDEILEIYNYVNDEGISKYHDIVSQNAYSHFLPNIKLSVGFFNAISFNQNIAEGIMALFFYDQKNKSKLYANTVLNLISNMFTSPFMDMWAKKRIHYIIANLNLEYHDRNFPAEYIDCLSTSPTRREFYSEYFYDSHNKKKNYNSIETYEEIADLFGLILTPPQYESVTYSHFLHYFSDNLGESYSTNFTDEERTVFLLEAYPGDYYENYVQDNLKFYNQKVFTHSSFILAEYLEVFAKEGVAKPIKLHRVIYEYFKLQVAQRYRINLNYSDYYEIPEVVTLPIEKHDVYATILKHERNSNRFMTDTIIESVKKYLLTVEDTNLSKVLKDIERVDRKEIPRFPIPYHLIIEMVKRPESVDVNYLKALRVLEVDATV</sequence>
<protein>
    <submittedName>
        <fullName evidence="1">Uncharacterized protein</fullName>
    </submittedName>
</protein>
<dbReference type="EMBL" id="CP142124">
    <property type="protein sequence ID" value="WRW30773.1"/>
    <property type="molecule type" value="Genomic_DNA"/>
</dbReference>
<evidence type="ECO:0000313" key="1">
    <source>
        <dbReference type="EMBL" id="WRW30773.1"/>
    </source>
</evidence>
<reference evidence="1 2" key="1">
    <citation type="submission" date="2024-01" db="EMBL/GenBank/DDBJ databases">
        <title>AV1 has a protective and therapeutic effect against plant viruses.</title>
        <authorList>
            <person name="Wang F."/>
        </authorList>
    </citation>
    <scope>NUCLEOTIDE SEQUENCE [LARGE SCALE GENOMIC DNA]</scope>
    <source>
        <strain evidence="1 2">AV1</strain>
    </source>
</reference>
<organism evidence="1 2">
    <name type="scientific">Enterobacter wuhouensis</name>
    <dbReference type="NCBI Taxonomy" id="2529381"/>
    <lineage>
        <taxon>Bacteria</taxon>
        <taxon>Pseudomonadati</taxon>
        <taxon>Pseudomonadota</taxon>
        <taxon>Gammaproteobacteria</taxon>
        <taxon>Enterobacterales</taxon>
        <taxon>Enterobacteriaceae</taxon>
        <taxon>Enterobacter</taxon>
    </lineage>
</organism>
<dbReference type="Proteomes" id="UP001330482">
    <property type="component" value="Chromosome"/>
</dbReference>
<dbReference type="RefSeq" id="WP_094917375.1">
    <property type="nucleotide sequence ID" value="NZ_CP142124.1"/>
</dbReference>
<proteinExistence type="predicted"/>
<name>A0ABZ1DDU1_9ENTR</name>
<gene>
    <name evidence="1" type="ORF">VPX56_18640</name>
</gene>
<keyword evidence="2" id="KW-1185">Reference proteome</keyword>
<accession>A0ABZ1DDU1</accession>
<evidence type="ECO:0000313" key="2">
    <source>
        <dbReference type="Proteomes" id="UP001330482"/>
    </source>
</evidence>